<evidence type="ECO:0000313" key="2">
    <source>
        <dbReference type="Proteomes" id="UP000003027"/>
    </source>
</evidence>
<accession>A0ABP2ELJ3</accession>
<evidence type="ECO:0000313" key="1">
    <source>
        <dbReference type="EMBL" id="EEQ11495.1"/>
    </source>
</evidence>
<gene>
    <name evidence="1" type="ORF">ymoll0001_20670</name>
</gene>
<organism evidence="1 2">
    <name type="scientific">Yersinia mollaretii (strain ATCC 43969 / DSM 18520 / CIP 103324 / CNY 7263 / WAIP 204)</name>
    <dbReference type="NCBI Taxonomy" id="349967"/>
    <lineage>
        <taxon>Bacteria</taxon>
        <taxon>Pseudomonadati</taxon>
        <taxon>Pseudomonadota</taxon>
        <taxon>Gammaproteobacteria</taxon>
        <taxon>Enterobacterales</taxon>
        <taxon>Yersiniaceae</taxon>
        <taxon>Yersinia</taxon>
    </lineage>
</organism>
<comment type="caution">
    <text evidence="1">The sequence shown here is derived from an EMBL/GenBank/DDBJ whole genome shotgun (WGS) entry which is preliminary data.</text>
</comment>
<sequence>MTAPKTPDYAYRHDGAHNVYYVKLNMAIRTPRLACGSDAAHLFFLLVLLAV</sequence>
<reference evidence="1" key="1">
    <citation type="submission" date="2008-12" db="EMBL/GenBank/DDBJ databases">
        <title>Annotation of the Yersinia mollaretii ATCC 43969 genome.</title>
        <authorList>
            <person name="Read T.D."/>
            <person name="Akmal A."/>
            <person name="Bishop-Lilly K."/>
            <person name="Chen P.E."/>
            <person name="Cook C."/>
            <person name="Kiley M.P."/>
            <person name="Lentz S."/>
            <person name="Mateczun A."/>
            <person name="Nagarajan N."/>
            <person name="Nolan N."/>
            <person name="Osborne B.I."/>
            <person name="Pop M."/>
            <person name="Sozhamannan S."/>
            <person name="Stewart A.C."/>
            <person name="Sulakvelidze A."/>
            <person name="Thomason B."/>
            <person name="Willner K."/>
            <person name="Zwick M.E."/>
        </authorList>
    </citation>
    <scope>NUCLEOTIDE SEQUENCE [LARGE SCALE GENOMIC DNA]</scope>
    <source>
        <strain evidence="1">ATCC 43969</strain>
    </source>
</reference>
<keyword evidence="2" id="KW-1185">Reference proteome</keyword>
<dbReference type="Proteomes" id="UP000003027">
    <property type="component" value="Unassembled WGS sequence"/>
</dbReference>
<proteinExistence type="predicted"/>
<protein>
    <submittedName>
        <fullName evidence="1">Uncharacterized protein</fullName>
    </submittedName>
</protein>
<name>A0ABP2ELJ3_YERMW</name>
<dbReference type="EMBL" id="AALD02000008">
    <property type="protein sequence ID" value="EEQ11495.1"/>
    <property type="molecule type" value="Genomic_DNA"/>
</dbReference>